<evidence type="ECO:0000313" key="3">
    <source>
        <dbReference type="EMBL" id="KAF4649948.1"/>
    </source>
</evidence>
<feature type="compositionally biased region" description="Low complexity" evidence="1">
    <location>
        <begin position="39"/>
        <end position="60"/>
    </location>
</feature>
<accession>A0A7J6KRZ0</accession>
<gene>
    <name evidence="3" type="ORF">FOZ61_000803</name>
</gene>
<dbReference type="PROSITE" id="PS50994">
    <property type="entry name" value="INTEGRASE"/>
    <property type="match status" value="1"/>
</dbReference>
<sequence length="1308" mass="146193">RNCPARYQWLARKGLLSKDPNGQAVTAATAIIQSDTPTSVVGPASATPSSSTTAPTPTPSTVVGTLSFEKVAMLRDADDGSIRLSGGVRNDPVIDIVVRQLPKGDVPRTPGARVRVLIDSGARGFVYMSRRMFSALVSEGILGKELTDAVGVSFGNGHPVEADGQCEISLFSAAGDLLTSSSCKVVEGLTPDVIFGNALLEKCPVLVNALLEFYRSCDDDTDTRVNILSEADTVKSISSTSSIECREDGRYVAHCQVLEGALMQPFCEAIRRRPRSRQIAIYRRLKIACSEGKMREVGPDQINHVNEVVLVDKKPGEPLGNVEQMPDVAIRKRFRVTVDCRRLNSMKLAVVPGGGEPGQCQYWWANDRDLSDSVPSPFATQSQQNALSILLSWPLCYRKVYFKVDLEDAFSSVLLPEGMLSYFTVRAYDSEGGLHYFQPLCLVQGWRFSPIIFTRCMDHYLREDDVLGGASCEQDAISGRRLVTTVGRRHHFIVSEEKSEVGVRVTFCGLICQGLEVSPVIKDKYGLSEPAVAQSMKEYNGLADDQSRRKWIRSWAGRFQWLRRWLPYGSHGTLYQLYKLTSSPSPTAVEHVTSLCRNYFSGLLSLYVIGGSSKTPILGSCLIVDTNKDAWSCMLLQIFSVPKDEAGEIGTDGPKWLRELDSLTKEVCHGLGLVLPPDREAVMLPLAIDGCALSPLEVKRSSTVKERRGMIRAVVRNLALITTPLAVDSDNKNSSAWWNEVELDYADSEEEYRGLLLYQRTVWLTIWSCREGCVSFIDALARGITTDTSVEDRGVHIGRDPLQELIAHVTELGQDDQVRATSDDEEQQNAVGFVIAPCLISLDLDLEKLKADQKVCPACESFKNQPVFLDIDGVLYREQCFDEYGRLQRQLVIPSTWIDWVVREGHKRTHASGRQLKSWLQRWCWFSKMGTKCRWAKSVCPTCQRVDSDGRIEVNFSTRLPDSKILKPWYRVGVDGVVVKRGYLFLTAIDTFSGFTDFTIINSTDACSFIRGLSLLFVRNGFPYEVQSDGEFGSKEVQEWAKSAGIRWVLGPANHGQTGGFYERRHRCLLECLRRWLADVPSVDWSDELLLENVKWMVNHTELGVNQADFPLSRLLPSDPTRDRDVTQVAWPDQEETIPPVSLAELRDAADVRNAFPSVRHGHILMTLAKNEVPPYLLDILRSYLGGQAVSADYGCDHGRSERTQAALVNKWKRAEGHLLDWADDAGLSWEPEKSQALIPRTIGEELTPQDVPIQDVNLLWELGVWIHKRLTFQHHIRLKVSEALARLRHLGWERAALTGAKVIKTYR</sequence>
<dbReference type="Gene3D" id="1.10.340.70">
    <property type="match status" value="1"/>
</dbReference>
<reference evidence="3 4" key="1">
    <citation type="submission" date="2020-04" db="EMBL/GenBank/DDBJ databases">
        <title>Perkinsus olseni comparative genomics.</title>
        <authorList>
            <person name="Bogema D.R."/>
        </authorList>
    </citation>
    <scope>NUCLEOTIDE SEQUENCE [LARGE SCALE GENOMIC DNA]</scope>
    <source>
        <strain evidence="3">ATCC PRA-179</strain>
    </source>
</reference>
<dbReference type="GO" id="GO:0015074">
    <property type="term" value="P:DNA integration"/>
    <property type="evidence" value="ECO:0007669"/>
    <property type="project" value="InterPro"/>
</dbReference>
<protein>
    <recommendedName>
        <fullName evidence="2">Integrase catalytic domain-containing protein</fullName>
    </recommendedName>
</protein>
<dbReference type="Proteomes" id="UP000570595">
    <property type="component" value="Unassembled WGS sequence"/>
</dbReference>
<dbReference type="InterPro" id="IPR050951">
    <property type="entry name" value="Retrovirus_Pol_polyprotein"/>
</dbReference>
<dbReference type="PANTHER" id="PTHR37984:SF5">
    <property type="entry name" value="PROTEIN NYNRIN-LIKE"/>
    <property type="match status" value="1"/>
</dbReference>
<dbReference type="PANTHER" id="PTHR37984">
    <property type="entry name" value="PROTEIN CBG26694"/>
    <property type="match status" value="1"/>
</dbReference>
<evidence type="ECO:0000259" key="2">
    <source>
        <dbReference type="PROSITE" id="PS50994"/>
    </source>
</evidence>
<dbReference type="InterPro" id="IPR001584">
    <property type="entry name" value="Integrase_cat-core"/>
</dbReference>
<dbReference type="InterPro" id="IPR012337">
    <property type="entry name" value="RNaseH-like_sf"/>
</dbReference>
<dbReference type="OrthoDB" id="10364660at2759"/>
<name>A0A7J6KRZ0_PEROL</name>
<dbReference type="EMBL" id="JABAHT010001166">
    <property type="protein sequence ID" value="KAF4649948.1"/>
    <property type="molecule type" value="Genomic_DNA"/>
</dbReference>
<dbReference type="GO" id="GO:0003676">
    <property type="term" value="F:nucleic acid binding"/>
    <property type="evidence" value="ECO:0007669"/>
    <property type="project" value="InterPro"/>
</dbReference>
<feature type="non-terminal residue" evidence="3">
    <location>
        <position position="1"/>
    </location>
</feature>
<dbReference type="SUPFAM" id="SSF56672">
    <property type="entry name" value="DNA/RNA polymerases"/>
    <property type="match status" value="1"/>
</dbReference>
<feature type="non-terminal residue" evidence="3">
    <location>
        <position position="1308"/>
    </location>
</feature>
<dbReference type="InterPro" id="IPR043502">
    <property type="entry name" value="DNA/RNA_pol_sf"/>
</dbReference>
<organism evidence="3 4">
    <name type="scientific">Perkinsus olseni</name>
    <name type="common">Perkinsus atlanticus</name>
    <dbReference type="NCBI Taxonomy" id="32597"/>
    <lineage>
        <taxon>Eukaryota</taxon>
        <taxon>Sar</taxon>
        <taxon>Alveolata</taxon>
        <taxon>Perkinsozoa</taxon>
        <taxon>Perkinsea</taxon>
        <taxon>Perkinsida</taxon>
        <taxon>Perkinsidae</taxon>
        <taxon>Perkinsus</taxon>
    </lineage>
</organism>
<dbReference type="InterPro" id="IPR036397">
    <property type="entry name" value="RNaseH_sf"/>
</dbReference>
<evidence type="ECO:0000256" key="1">
    <source>
        <dbReference type="SAM" id="MobiDB-lite"/>
    </source>
</evidence>
<evidence type="ECO:0000313" key="4">
    <source>
        <dbReference type="Proteomes" id="UP000570595"/>
    </source>
</evidence>
<feature type="region of interest" description="Disordered" evidence="1">
    <location>
        <begin position="37"/>
        <end position="60"/>
    </location>
</feature>
<feature type="domain" description="Integrase catalytic" evidence="2">
    <location>
        <begin position="964"/>
        <end position="1119"/>
    </location>
</feature>
<comment type="caution">
    <text evidence="3">The sequence shown here is derived from an EMBL/GenBank/DDBJ whole genome shotgun (WGS) entry which is preliminary data.</text>
</comment>
<proteinExistence type="predicted"/>
<dbReference type="SUPFAM" id="SSF53098">
    <property type="entry name" value="Ribonuclease H-like"/>
    <property type="match status" value="1"/>
</dbReference>
<dbReference type="Gene3D" id="3.30.420.10">
    <property type="entry name" value="Ribonuclease H-like superfamily/Ribonuclease H"/>
    <property type="match status" value="1"/>
</dbReference>